<dbReference type="EC" id="1.4.3.19" evidence="5"/>
<reference evidence="7 8" key="1">
    <citation type="submission" date="2016-10" db="EMBL/GenBank/DDBJ databases">
        <authorList>
            <person name="de Groot N.N."/>
        </authorList>
    </citation>
    <scope>NUCLEOTIDE SEQUENCE [LARGE SCALE GENOMIC DNA]</scope>
    <source>
        <strain evidence="7 8">DSM 43941</strain>
    </source>
</reference>
<dbReference type="Gene3D" id="3.30.9.10">
    <property type="entry name" value="D-Amino Acid Oxidase, subunit A, domain 2"/>
    <property type="match status" value="1"/>
</dbReference>
<accession>A0A1H2CKX9</accession>
<dbReference type="InterPro" id="IPR012727">
    <property type="entry name" value="Gly_oxidase_ThiO"/>
</dbReference>
<dbReference type="GO" id="GO:0050660">
    <property type="term" value="F:flavin adenine dinucleotide binding"/>
    <property type="evidence" value="ECO:0007669"/>
    <property type="project" value="InterPro"/>
</dbReference>
<dbReference type="PANTHER" id="PTHR13847">
    <property type="entry name" value="SARCOSINE DEHYDROGENASE-RELATED"/>
    <property type="match status" value="1"/>
</dbReference>
<evidence type="ECO:0000313" key="7">
    <source>
        <dbReference type="EMBL" id="SDT71160.1"/>
    </source>
</evidence>
<proteinExistence type="predicted"/>
<keyword evidence="8" id="KW-1185">Reference proteome</keyword>
<organism evidence="7 8">
    <name type="scientific">Actinoplanes derwentensis</name>
    <dbReference type="NCBI Taxonomy" id="113562"/>
    <lineage>
        <taxon>Bacteria</taxon>
        <taxon>Bacillati</taxon>
        <taxon>Actinomycetota</taxon>
        <taxon>Actinomycetes</taxon>
        <taxon>Micromonosporales</taxon>
        <taxon>Micromonosporaceae</taxon>
        <taxon>Actinoplanes</taxon>
    </lineage>
</organism>
<dbReference type="UniPathway" id="UPA00060"/>
<comment type="catalytic activity">
    <reaction evidence="4">
        <text>glycine + O2 + H2O = glyoxylate + H2O2 + NH4(+)</text>
        <dbReference type="Rhea" id="RHEA:11532"/>
        <dbReference type="ChEBI" id="CHEBI:15377"/>
        <dbReference type="ChEBI" id="CHEBI:15379"/>
        <dbReference type="ChEBI" id="CHEBI:16240"/>
        <dbReference type="ChEBI" id="CHEBI:28938"/>
        <dbReference type="ChEBI" id="CHEBI:36655"/>
        <dbReference type="ChEBI" id="CHEBI:57305"/>
        <dbReference type="EC" id="1.4.3.19"/>
    </reaction>
</comment>
<protein>
    <recommendedName>
        <fullName evidence="5">glycine oxidase</fullName>
        <ecNumber evidence="5">1.4.3.19</ecNumber>
    </recommendedName>
</protein>
<name>A0A1H2CKX9_9ACTN</name>
<evidence type="ECO:0000259" key="6">
    <source>
        <dbReference type="Pfam" id="PF01266"/>
    </source>
</evidence>
<dbReference type="OrthoDB" id="3214401at2"/>
<keyword evidence="3" id="KW-0560">Oxidoreductase</keyword>
<gene>
    <name evidence="7" type="ORF">SAMN04489716_6102</name>
</gene>
<dbReference type="AlphaFoldDB" id="A0A1H2CKX9"/>
<evidence type="ECO:0000256" key="4">
    <source>
        <dbReference type="ARBA" id="ARBA00049872"/>
    </source>
</evidence>
<dbReference type="InterPro" id="IPR006076">
    <property type="entry name" value="FAD-dep_OxRdtase"/>
</dbReference>
<dbReference type="NCBIfam" id="TIGR02352">
    <property type="entry name" value="thiamin_ThiO"/>
    <property type="match status" value="1"/>
</dbReference>
<dbReference type="GO" id="GO:0005737">
    <property type="term" value="C:cytoplasm"/>
    <property type="evidence" value="ECO:0007669"/>
    <property type="project" value="TreeGrafter"/>
</dbReference>
<feature type="domain" description="FAD dependent oxidoreductase" evidence="6">
    <location>
        <begin position="38"/>
        <end position="357"/>
    </location>
</feature>
<dbReference type="EMBL" id="LT629758">
    <property type="protein sequence ID" value="SDT71160.1"/>
    <property type="molecule type" value="Genomic_DNA"/>
</dbReference>
<dbReference type="PANTHER" id="PTHR13847:SF289">
    <property type="entry name" value="GLYCINE OXIDASE"/>
    <property type="match status" value="1"/>
</dbReference>
<sequence length="376" mass="38959">MSRGHSARPASLPAAPGSAFSASPGSVLPASSGFFGIRVAVAGGGIIGLAIAAELLARGADVTVHDPAPDGRDGAWHVAAGMLAPGGESAFEYPHLTRLLEASHAMWPEFAASLGDVGYDTAGTLSVALTADDVAESAREWRHQKLARLSGSQVRDREPAISPRVRAGAFAAHEHQADPRKVVAVLRERLKGRIVAHRVTDLSDVDADVIVVAAGVGTAALTGLPIRPVKGQVLRLRGEPGLLRHVIDGAADGRHVYLVPRADGEVVVGATQEERADLHTTASGVHDLLRAALDLVPGLAEHELTEVTVGHRPGTPDNGPVLGALDDSPGRRIVVAAGHFRNGILLAPITARLIADLVLTGSADPIIDGFAPGRFR</sequence>
<comment type="pathway">
    <text evidence="1">Cofactor biosynthesis; thiamine diphosphate biosynthesis.</text>
</comment>
<keyword evidence="2" id="KW-0784">Thiamine biosynthesis</keyword>
<dbReference type="STRING" id="113562.SAMN04489716_6102"/>
<dbReference type="InterPro" id="IPR036188">
    <property type="entry name" value="FAD/NAD-bd_sf"/>
</dbReference>
<dbReference type="Pfam" id="PF01266">
    <property type="entry name" value="DAO"/>
    <property type="match status" value="1"/>
</dbReference>
<dbReference type="Gene3D" id="3.50.50.60">
    <property type="entry name" value="FAD/NAD(P)-binding domain"/>
    <property type="match status" value="1"/>
</dbReference>
<dbReference type="GO" id="GO:0043799">
    <property type="term" value="F:glycine oxidase activity"/>
    <property type="evidence" value="ECO:0007669"/>
    <property type="project" value="UniProtKB-EC"/>
</dbReference>
<dbReference type="SUPFAM" id="SSF54373">
    <property type="entry name" value="FAD-linked reductases, C-terminal domain"/>
    <property type="match status" value="1"/>
</dbReference>
<dbReference type="GO" id="GO:0009228">
    <property type="term" value="P:thiamine biosynthetic process"/>
    <property type="evidence" value="ECO:0007669"/>
    <property type="project" value="UniProtKB-KW"/>
</dbReference>
<evidence type="ECO:0000256" key="5">
    <source>
        <dbReference type="ARBA" id="ARBA00050018"/>
    </source>
</evidence>
<dbReference type="GO" id="GO:0009229">
    <property type="term" value="P:thiamine diphosphate biosynthetic process"/>
    <property type="evidence" value="ECO:0007669"/>
    <property type="project" value="UniProtKB-UniPathway"/>
</dbReference>
<evidence type="ECO:0000256" key="3">
    <source>
        <dbReference type="ARBA" id="ARBA00023002"/>
    </source>
</evidence>
<dbReference type="Proteomes" id="UP000198688">
    <property type="component" value="Chromosome I"/>
</dbReference>
<evidence type="ECO:0000313" key="8">
    <source>
        <dbReference type="Proteomes" id="UP000198688"/>
    </source>
</evidence>
<evidence type="ECO:0000256" key="2">
    <source>
        <dbReference type="ARBA" id="ARBA00022977"/>
    </source>
</evidence>
<dbReference type="SUPFAM" id="SSF51905">
    <property type="entry name" value="FAD/NAD(P)-binding domain"/>
    <property type="match status" value="1"/>
</dbReference>
<evidence type="ECO:0000256" key="1">
    <source>
        <dbReference type="ARBA" id="ARBA00004948"/>
    </source>
</evidence>